<evidence type="ECO:0000313" key="2">
    <source>
        <dbReference type="EMBL" id="DAF46198.1"/>
    </source>
</evidence>
<name>A0A8S5S5J8_9CAUD</name>
<proteinExistence type="predicted"/>
<reference evidence="2" key="1">
    <citation type="journal article" date="2021" name="Proc. Natl. Acad. Sci. U.S.A.">
        <title>A Catalog of Tens of Thousands of Viruses from Human Metagenomes Reveals Hidden Associations with Chronic Diseases.</title>
        <authorList>
            <person name="Tisza M.J."/>
            <person name="Buck C.B."/>
        </authorList>
    </citation>
    <scope>NUCLEOTIDE SEQUENCE</scope>
    <source>
        <strain evidence="2">Ctaix4</strain>
    </source>
</reference>
<dbReference type="EMBL" id="BK032533">
    <property type="protein sequence ID" value="DAF46198.1"/>
    <property type="molecule type" value="Genomic_DNA"/>
</dbReference>
<organism evidence="2">
    <name type="scientific">Caudovirales sp. ctaix4</name>
    <dbReference type="NCBI Taxonomy" id="2827635"/>
    <lineage>
        <taxon>Viruses</taxon>
        <taxon>Duplodnaviria</taxon>
        <taxon>Heunggongvirae</taxon>
        <taxon>Uroviricota</taxon>
        <taxon>Caudoviricetes</taxon>
    </lineage>
</organism>
<evidence type="ECO:0000256" key="1">
    <source>
        <dbReference type="SAM" id="MobiDB-lite"/>
    </source>
</evidence>
<feature type="compositionally biased region" description="Acidic residues" evidence="1">
    <location>
        <begin position="128"/>
        <end position="149"/>
    </location>
</feature>
<protein>
    <submittedName>
        <fullName evidence="2">Uncharacterized protein</fullName>
    </submittedName>
</protein>
<sequence>MADYEQLEFDVRLESDRELQENVGLAVSFACKQMQQEIPKKIENRHEGYGVLAEAYAKLQASMKKVGEGFKRYALILPTDDQSAVEASNSIYNAVNDATYDAVKLAAMANKIMTDLYRNGYESTPIEDYLEEQEEEFEEAEENEEAGEE</sequence>
<accession>A0A8S5S5J8</accession>
<feature type="region of interest" description="Disordered" evidence="1">
    <location>
        <begin position="124"/>
        <end position="149"/>
    </location>
</feature>